<evidence type="ECO:0000256" key="13">
    <source>
        <dbReference type="ARBA" id="ARBA00023136"/>
    </source>
</evidence>
<name>A0A521DSB5_9BACL</name>
<feature type="transmembrane region" description="Helical" evidence="19">
    <location>
        <begin position="174"/>
        <end position="207"/>
    </location>
</feature>
<evidence type="ECO:0000256" key="5">
    <source>
        <dbReference type="ARBA" id="ARBA00013200"/>
    </source>
</evidence>
<organism evidence="20 21">
    <name type="scientific">Melghirimyces algeriensis</name>
    <dbReference type="NCBI Taxonomy" id="910412"/>
    <lineage>
        <taxon>Bacteria</taxon>
        <taxon>Bacillati</taxon>
        <taxon>Bacillota</taxon>
        <taxon>Bacilli</taxon>
        <taxon>Bacillales</taxon>
        <taxon>Thermoactinomycetaceae</taxon>
        <taxon>Melghirimyces</taxon>
    </lineage>
</organism>
<dbReference type="UniPathway" id="UPA00148">
    <property type="reaction ID" value="UER00238"/>
</dbReference>
<evidence type="ECO:0000256" key="15">
    <source>
        <dbReference type="ARBA" id="ARBA00032605"/>
    </source>
</evidence>
<sequence>MNAFFTALAFLTRLPVPVRMDSQDWNKSASYYPLVGLVIGVLLALSNEALSLLFPPLVRGVLVTAGWVFLTGGLHMDGLMDTTDGMGSNRDREQTLSIMKDSRVGAMGVLAGILLLGIKASTLAYLDPAFAPLLIAPVAARTGMTAAIVFFPYVREDGIGLGLREGLSPFRLGFALVSGLAVIVFMAGWWTLLVLAGTVLVIALIAWMVLRRLGGLTGDVYGCMAESVEAAILLLWLAAVGGPV</sequence>
<keyword evidence="13 19" id="KW-0472">Membrane</keyword>
<keyword evidence="7 19" id="KW-1003">Cell membrane</keyword>
<dbReference type="AlphaFoldDB" id="A0A521DSB5"/>
<comment type="catalytic activity">
    <reaction evidence="17 19">
        <text>alpha-ribazole + adenosylcob(III)inamide-GDP = adenosylcob(III)alamin + GMP + H(+)</text>
        <dbReference type="Rhea" id="RHEA:16049"/>
        <dbReference type="ChEBI" id="CHEBI:10329"/>
        <dbReference type="ChEBI" id="CHEBI:15378"/>
        <dbReference type="ChEBI" id="CHEBI:18408"/>
        <dbReference type="ChEBI" id="CHEBI:58115"/>
        <dbReference type="ChEBI" id="CHEBI:60487"/>
        <dbReference type="EC" id="2.7.8.26"/>
    </reaction>
</comment>
<dbReference type="GO" id="GO:0008818">
    <property type="term" value="F:cobalamin 5'-phosphate synthase activity"/>
    <property type="evidence" value="ECO:0007669"/>
    <property type="project" value="UniProtKB-UniRule"/>
</dbReference>
<evidence type="ECO:0000256" key="14">
    <source>
        <dbReference type="ARBA" id="ARBA00025228"/>
    </source>
</evidence>
<dbReference type="GO" id="GO:0051073">
    <property type="term" value="F:adenosylcobinamide-GDP ribazoletransferase activity"/>
    <property type="evidence" value="ECO:0007669"/>
    <property type="project" value="UniProtKB-UniRule"/>
</dbReference>
<evidence type="ECO:0000256" key="18">
    <source>
        <dbReference type="ARBA" id="ARBA00049504"/>
    </source>
</evidence>
<comment type="subcellular location">
    <subcellularLocation>
        <location evidence="2 19">Cell membrane</location>
        <topology evidence="2 19">Multi-pass membrane protein</topology>
    </subcellularLocation>
</comment>
<evidence type="ECO:0000256" key="7">
    <source>
        <dbReference type="ARBA" id="ARBA00022475"/>
    </source>
</evidence>
<evidence type="ECO:0000256" key="3">
    <source>
        <dbReference type="ARBA" id="ARBA00004663"/>
    </source>
</evidence>
<evidence type="ECO:0000256" key="4">
    <source>
        <dbReference type="ARBA" id="ARBA00010561"/>
    </source>
</evidence>
<evidence type="ECO:0000256" key="8">
    <source>
        <dbReference type="ARBA" id="ARBA00022573"/>
    </source>
</evidence>
<feature type="transmembrane region" description="Helical" evidence="19">
    <location>
        <begin position="133"/>
        <end position="154"/>
    </location>
</feature>
<comment type="similarity">
    <text evidence="4 19">Belongs to the CobS family.</text>
</comment>
<dbReference type="GO" id="GO:0009236">
    <property type="term" value="P:cobalamin biosynthetic process"/>
    <property type="evidence" value="ECO:0007669"/>
    <property type="project" value="UniProtKB-UniRule"/>
</dbReference>
<evidence type="ECO:0000256" key="11">
    <source>
        <dbReference type="ARBA" id="ARBA00022842"/>
    </source>
</evidence>
<keyword evidence="21" id="KW-1185">Reference proteome</keyword>
<evidence type="ECO:0000256" key="1">
    <source>
        <dbReference type="ARBA" id="ARBA00001946"/>
    </source>
</evidence>
<keyword evidence="8 19" id="KW-0169">Cobalamin biosynthesis</keyword>
<gene>
    <name evidence="19" type="primary">cobS</name>
    <name evidence="20" type="ORF">SAMN06264849_106185</name>
</gene>
<keyword evidence="11 19" id="KW-0460">Magnesium</keyword>
<feature type="transmembrane region" description="Helical" evidence="19">
    <location>
        <begin position="104"/>
        <end position="126"/>
    </location>
</feature>
<dbReference type="EMBL" id="FXTI01000006">
    <property type="protein sequence ID" value="SMO73760.1"/>
    <property type="molecule type" value="Genomic_DNA"/>
</dbReference>
<dbReference type="RefSeq" id="WP_142505759.1">
    <property type="nucleotide sequence ID" value="NZ_FXTI01000006.1"/>
</dbReference>
<evidence type="ECO:0000313" key="20">
    <source>
        <dbReference type="EMBL" id="SMO73760.1"/>
    </source>
</evidence>
<accession>A0A521DSB5</accession>
<keyword evidence="10 19" id="KW-0812">Transmembrane</keyword>
<evidence type="ECO:0000256" key="17">
    <source>
        <dbReference type="ARBA" id="ARBA00048623"/>
    </source>
</evidence>
<feature type="transmembrane region" description="Helical" evidence="19">
    <location>
        <begin position="31"/>
        <end position="50"/>
    </location>
</feature>
<evidence type="ECO:0000256" key="6">
    <source>
        <dbReference type="ARBA" id="ARBA00015850"/>
    </source>
</evidence>
<evidence type="ECO:0000313" key="21">
    <source>
        <dbReference type="Proteomes" id="UP000315636"/>
    </source>
</evidence>
<dbReference type="HAMAP" id="MF_00719">
    <property type="entry name" value="CobS"/>
    <property type="match status" value="1"/>
</dbReference>
<comment type="catalytic activity">
    <reaction evidence="18 19">
        <text>alpha-ribazole 5'-phosphate + adenosylcob(III)inamide-GDP = adenosylcob(III)alamin 5'-phosphate + GMP + H(+)</text>
        <dbReference type="Rhea" id="RHEA:23560"/>
        <dbReference type="ChEBI" id="CHEBI:15378"/>
        <dbReference type="ChEBI" id="CHEBI:57918"/>
        <dbReference type="ChEBI" id="CHEBI:58115"/>
        <dbReference type="ChEBI" id="CHEBI:60487"/>
        <dbReference type="ChEBI" id="CHEBI:60493"/>
        <dbReference type="EC" id="2.7.8.26"/>
    </reaction>
</comment>
<evidence type="ECO:0000256" key="12">
    <source>
        <dbReference type="ARBA" id="ARBA00022989"/>
    </source>
</evidence>
<keyword evidence="9 19" id="KW-0808">Transferase</keyword>
<evidence type="ECO:0000256" key="19">
    <source>
        <dbReference type="HAMAP-Rule" id="MF_00719"/>
    </source>
</evidence>
<evidence type="ECO:0000256" key="2">
    <source>
        <dbReference type="ARBA" id="ARBA00004651"/>
    </source>
</evidence>
<dbReference type="Pfam" id="PF02654">
    <property type="entry name" value="CobS"/>
    <property type="match status" value="1"/>
</dbReference>
<evidence type="ECO:0000256" key="9">
    <source>
        <dbReference type="ARBA" id="ARBA00022679"/>
    </source>
</evidence>
<keyword evidence="12 19" id="KW-1133">Transmembrane helix</keyword>
<proteinExistence type="inferred from homology"/>
<dbReference type="Proteomes" id="UP000315636">
    <property type="component" value="Unassembled WGS sequence"/>
</dbReference>
<dbReference type="NCBIfam" id="TIGR00317">
    <property type="entry name" value="cobS"/>
    <property type="match status" value="1"/>
</dbReference>
<dbReference type="InterPro" id="IPR003805">
    <property type="entry name" value="CobS"/>
</dbReference>
<dbReference type="PANTHER" id="PTHR34148:SF1">
    <property type="entry name" value="ADENOSYLCOBINAMIDE-GDP RIBAZOLETRANSFERASE"/>
    <property type="match status" value="1"/>
</dbReference>
<evidence type="ECO:0000256" key="10">
    <source>
        <dbReference type="ARBA" id="ARBA00022692"/>
    </source>
</evidence>
<dbReference type="GO" id="GO:0005886">
    <property type="term" value="C:plasma membrane"/>
    <property type="evidence" value="ECO:0007669"/>
    <property type="project" value="UniProtKB-SubCell"/>
</dbReference>
<dbReference type="OrthoDB" id="9794626at2"/>
<reference evidence="20 21" key="1">
    <citation type="submission" date="2017-05" db="EMBL/GenBank/DDBJ databases">
        <authorList>
            <person name="Varghese N."/>
            <person name="Submissions S."/>
        </authorList>
    </citation>
    <scope>NUCLEOTIDE SEQUENCE [LARGE SCALE GENOMIC DNA]</scope>
    <source>
        <strain evidence="20 21">DSM 45474</strain>
    </source>
</reference>
<comment type="function">
    <text evidence="14 19">Joins adenosylcobinamide-GDP and alpha-ribazole to generate adenosylcobalamin (Ado-cobalamin). Also synthesizes adenosylcobalamin 5'-phosphate from adenosylcobinamide-GDP and alpha-ribazole 5'-phosphate.</text>
</comment>
<feature type="transmembrane region" description="Helical" evidence="19">
    <location>
        <begin position="57"/>
        <end position="76"/>
    </location>
</feature>
<feature type="transmembrane region" description="Helical" evidence="19">
    <location>
        <begin position="219"/>
        <end position="239"/>
    </location>
</feature>
<evidence type="ECO:0000256" key="16">
    <source>
        <dbReference type="ARBA" id="ARBA00032853"/>
    </source>
</evidence>
<comment type="pathway">
    <text evidence="3 19">Cofactor biosynthesis; adenosylcobalamin biosynthesis; adenosylcobalamin from cob(II)yrinate a,c-diamide: step 7/7.</text>
</comment>
<comment type="cofactor">
    <cofactor evidence="1 19">
        <name>Mg(2+)</name>
        <dbReference type="ChEBI" id="CHEBI:18420"/>
    </cofactor>
</comment>
<dbReference type="PANTHER" id="PTHR34148">
    <property type="entry name" value="ADENOSYLCOBINAMIDE-GDP RIBAZOLETRANSFERASE"/>
    <property type="match status" value="1"/>
</dbReference>
<dbReference type="EC" id="2.7.8.26" evidence="5 19"/>
<protein>
    <recommendedName>
        <fullName evidence="6 19">Adenosylcobinamide-GDP ribazoletransferase</fullName>
        <ecNumber evidence="5 19">2.7.8.26</ecNumber>
    </recommendedName>
    <alternativeName>
        <fullName evidence="16 19">Cobalamin synthase</fullName>
    </alternativeName>
    <alternativeName>
        <fullName evidence="15 19">Cobalamin-5'-phosphate synthase</fullName>
    </alternativeName>
</protein>